<protein>
    <submittedName>
        <fullName evidence="6">CDGSH iron-sulfur domain-containing protein</fullName>
    </submittedName>
</protein>
<keyword evidence="7" id="KW-1185">Reference proteome</keyword>
<dbReference type="Gene3D" id="3.40.5.90">
    <property type="entry name" value="CDGSH iron-sulfur domain, mitoNEET-type"/>
    <property type="match status" value="1"/>
</dbReference>
<organism evidence="6 7">
    <name type="scientific">Nocardioides zeicaulis</name>
    <dbReference type="NCBI Taxonomy" id="1776857"/>
    <lineage>
        <taxon>Bacteria</taxon>
        <taxon>Bacillati</taxon>
        <taxon>Actinomycetota</taxon>
        <taxon>Actinomycetes</taxon>
        <taxon>Propionibacteriales</taxon>
        <taxon>Nocardioidaceae</taxon>
        <taxon>Nocardioides</taxon>
    </lineage>
</organism>
<dbReference type="RefSeq" id="WP_378519033.1">
    <property type="nucleotide sequence ID" value="NZ_CBCSDI010000020.1"/>
</dbReference>
<evidence type="ECO:0000256" key="4">
    <source>
        <dbReference type="ARBA" id="ARBA00023014"/>
    </source>
</evidence>
<gene>
    <name evidence="6" type="ORF">ACFFJG_12380</name>
</gene>
<sequence>MEVQDFDHPEVELCPHGPMLLRGARTVVDEHGTVHPVERPVVAVCRCEKSSRMPWCDGTHKVIPRSGRS</sequence>
<keyword evidence="2" id="KW-0479">Metal-binding</keyword>
<dbReference type="EMBL" id="JBHLXH010000001">
    <property type="protein sequence ID" value="MFC0223280.1"/>
    <property type="molecule type" value="Genomic_DNA"/>
</dbReference>
<feature type="domain" description="Iron-binding zinc finger CDGSH type" evidence="5">
    <location>
        <begin position="32"/>
        <end position="66"/>
    </location>
</feature>
<evidence type="ECO:0000256" key="2">
    <source>
        <dbReference type="ARBA" id="ARBA00022723"/>
    </source>
</evidence>
<dbReference type="Pfam" id="PF09360">
    <property type="entry name" value="zf-CDGSH"/>
    <property type="match status" value="1"/>
</dbReference>
<evidence type="ECO:0000313" key="7">
    <source>
        <dbReference type="Proteomes" id="UP001589698"/>
    </source>
</evidence>
<reference evidence="6 7" key="1">
    <citation type="submission" date="2024-09" db="EMBL/GenBank/DDBJ databases">
        <authorList>
            <person name="Sun Q."/>
            <person name="Mori K."/>
        </authorList>
    </citation>
    <scope>NUCLEOTIDE SEQUENCE [LARGE SCALE GENOMIC DNA]</scope>
    <source>
        <strain evidence="6 7">CCM 8654</strain>
    </source>
</reference>
<proteinExistence type="predicted"/>
<evidence type="ECO:0000256" key="3">
    <source>
        <dbReference type="ARBA" id="ARBA00023004"/>
    </source>
</evidence>
<keyword evidence="1" id="KW-0001">2Fe-2S</keyword>
<dbReference type="InterPro" id="IPR018967">
    <property type="entry name" value="FeS-contain_CDGSH-typ"/>
</dbReference>
<comment type="caution">
    <text evidence="6">The sequence shown here is derived from an EMBL/GenBank/DDBJ whole genome shotgun (WGS) entry which is preliminary data.</text>
</comment>
<dbReference type="Proteomes" id="UP001589698">
    <property type="component" value="Unassembled WGS sequence"/>
</dbReference>
<keyword evidence="4" id="KW-0411">Iron-sulfur</keyword>
<evidence type="ECO:0000259" key="5">
    <source>
        <dbReference type="SMART" id="SM00704"/>
    </source>
</evidence>
<dbReference type="InterPro" id="IPR042216">
    <property type="entry name" value="MitoNEET_CISD"/>
</dbReference>
<name>A0ABV6E2S0_9ACTN</name>
<evidence type="ECO:0000313" key="6">
    <source>
        <dbReference type="EMBL" id="MFC0223280.1"/>
    </source>
</evidence>
<keyword evidence="3" id="KW-0408">Iron</keyword>
<evidence type="ECO:0000256" key="1">
    <source>
        <dbReference type="ARBA" id="ARBA00022714"/>
    </source>
</evidence>
<dbReference type="SMART" id="SM00704">
    <property type="entry name" value="ZnF_CDGSH"/>
    <property type="match status" value="1"/>
</dbReference>
<accession>A0ABV6E2S0</accession>